<reference evidence="2" key="1">
    <citation type="journal article" date="2025" name="Aquaculture">
        <title>Assessment of the bioflocculant production and safety properties of Metabacillus hrfriensis sp. nov. based on phenotypic and whole-genome sequencing analysis.</title>
        <authorList>
            <person name="Zhang R."/>
            <person name="Zhao Z."/>
            <person name="Luo L."/>
            <person name="Wang S."/>
            <person name="Guo K."/>
            <person name="Xu W."/>
        </authorList>
    </citation>
    <scope>NUCLEOTIDE SEQUENCE [LARGE SCALE GENOMIC DNA]</scope>
    <source>
        <strain evidence="2">CT-WN-B3</strain>
    </source>
</reference>
<sequence length="99" mass="11885">MFRLFFLLGASFFVLITGVLAIFKFIAIPFEGTFGEFLQIYLIWLVGSYFVGWFIEEKMRNDDVETGSFFMDALLWFNVLNYKMINQIFRRRHNRESSR</sequence>
<protein>
    <submittedName>
        <fullName evidence="1">Uncharacterized protein</fullName>
    </submittedName>
</protein>
<name>A0ACD4REM5_9BACI</name>
<organism evidence="1 2">
    <name type="scientific">Metabacillus hrfriensis</name>
    <dbReference type="NCBI Taxonomy" id="3048891"/>
    <lineage>
        <taxon>Bacteria</taxon>
        <taxon>Bacillati</taxon>
        <taxon>Bacillota</taxon>
        <taxon>Bacilli</taxon>
        <taxon>Bacillales</taxon>
        <taxon>Bacillaceae</taxon>
        <taxon>Metabacillus</taxon>
    </lineage>
</organism>
<gene>
    <name evidence="1" type="ORF">QLQ22_06340</name>
</gene>
<accession>A0ACD4REM5</accession>
<proteinExistence type="predicted"/>
<keyword evidence="2" id="KW-1185">Reference proteome</keyword>
<evidence type="ECO:0000313" key="1">
    <source>
        <dbReference type="EMBL" id="WHZ58954.1"/>
    </source>
</evidence>
<dbReference type="EMBL" id="CP126116">
    <property type="protein sequence ID" value="WHZ58954.1"/>
    <property type="molecule type" value="Genomic_DNA"/>
</dbReference>
<dbReference type="Proteomes" id="UP001226091">
    <property type="component" value="Chromosome"/>
</dbReference>
<evidence type="ECO:0000313" key="2">
    <source>
        <dbReference type="Proteomes" id="UP001226091"/>
    </source>
</evidence>